<dbReference type="EMBL" id="JAEIJD010000003">
    <property type="protein sequence ID" value="MBI6629298.1"/>
    <property type="molecule type" value="Genomic_DNA"/>
</dbReference>
<protein>
    <submittedName>
        <fullName evidence="1">Uncharacterized protein</fullName>
    </submittedName>
</protein>
<accession>A0A934HJI4</accession>
<evidence type="ECO:0000313" key="2">
    <source>
        <dbReference type="Proteomes" id="UP000613255"/>
    </source>
</evidence>
<comment type="caution">
    <text evidence="1">The sequence shown here is derived from an EMBL/GenBank/DDBJ whole genome shotgun (WGS) entry which is preliminary data.</text>
</comment>
<keyword evidence="2" id="KW-1185">Reference proteome</keyword>
<evidence type="ECO:0000313" key="1">
    <source>
        <dbReference type="EMBL" id="MBI6629298.1"/>
    </source>
</evidence>
<gene>
    <name evidence="1" type="ORF">JAO82_05315</name>
</gene>
<organism evidence="1 2">
    <name type="scientific">Pontibaca salina</name>
    <dbReference type="NCBI Taxonomy" id="2795731"/>
    <lineage>
        <taxon>Bacteria</taxon>
        <taxon>Pseudomonadati</taxon>
        <taxon>Pseudomonadota</taxon>
        <taxon>Alphaproteobacteria</taxon>
        <taxon>Rhodobacterales</taxon>
        <taxon>Roseobacteraceae</taxon>
        <taxon>Pontibaca</taxon>
    </lineage>
</organism>
<dbReference type="RefSeq" id="WP_198685325.1">
    <property type="nucleotide sequence ID" value="NZ_JAEIJD010000003.1"/>
</dbReference>
<reference evidence="1" key="1">
    <citation type="submission" date="2020-12" db="EMBL/GenBank/DDBJ databases">
        <title>Pontibaca salina gen. nov., sp. nov., isolated from marine sediment.</title>
        <authorList>
            <person name="Bo J."/>
            <person name="Wang S."/>
            <person name="Song X."/>
            <person name="Du Z."/>
        </authorList>
    </citation>
    <scope>NUCLEOTIDE SEQUENCE</scope>
    <source>
        <strain evidence="1">S1109L</strain>
    </source>
</reference>
<sequence length="82" mass="8699">MTAPLADTPMIQTERLILCAAGPKDWSAGRMIKAAQRAQIMRRGAASSTLNCGAPHLGDAPCTVYPFPLPNQLNDGGIEDHP</sequence>
<name>A0A934HJI4_9RHOB</name>
<dbReference type="Proteomes" id="UP000613255">
    <property type="component" value="Unassembled WGS sequence"/>
</dbReference>
<dbReference type="AlphaFoldDB" id="A0A934HJI4"/>
<proteinExistence type="predicted"/>